<protein>
    <submittedName>
        <fullName evidence="1">Uncharacterized protein</fullName>
    </submittedName>
</protein>
<dbReference type="STRING" id="133383.A0A1R0GWR5"/>
<proteinExistence type="predicted"/>
<dbReference type="OrthoDB" id="10261384at2759"/>
<accession>A0A1R0GWR5</accession>
<sequence>MVCMPTKPASIFNKLSTLKLSKYEQLCNDKNWEWVDLTQMYEPNTLSFPSTKLVVKPDQIDPDIGLNNFLHVLLAFEQHFWSVMYSVLRYDLPGQAGLEEGIRVTPELLGQWLRNDAIAKMHFNIFGITAQRLASYLYSEGEVDYSIYDNDWEKIVSQFDEKDIFKLTDKLFPDIDSDNVVEDPMESIENVIIKLKKIHSKIVQLPEVERRIVAAKTAVAYSSQMV</sequence>
<comment type="caution">
    <text evidence="1">The sequence shown here is derived from an EMBL/GenBank/DDBJ whole genome shotgun (WGS) entry which is preliminary data.</text>
</comment>
<evidence type="ECO:0000313" key="1">
    <source>
        <dbReference type="EMBL" id="OLY81340.1"/>
    </source>
</evidence>
<evidence type="ECO:0000313" key="2">
    <source>
        <dbReference type="Proteomes" id="UP000187455"/>
    </source>
</evidence>
<organism evidence="1 2">
    <name type="scientific">Smittium mucronatum</name>
    <dbReference type="NCBI Taxonomy" id="133383"/>
    <lineage>
        <taxon>Eukaryota</taxon>
        <taxon>Fungi</taxon>
        <taxon>Fungi incertae sedis</taxon>
        <taxon>Zoopagomycota</taxon>
        <taxon>Kickxellomycotina</taxon>
        <taxon>Harpellomycetes</taxon>
        <taxon>Harpellales</taxon>
        <taxon>Legeriomycetaceae</taxon>
        <taxon>Smittium</taxon>
    </lineage>
</organism>
<keyword evidence="2" id="KW-1185">Reference proteome</keyword>
<name>A0A1R0GWR5_9FUNG</name>
<reference evidence="1 2" key="1">
    <citation type="journal article" date="2016" name="Mol. Biol. Evol.">
        <title>Genome-Wide Survey of Gut Fungi (Harpellales) Reveals the First Horizontally Transferred Ubiquitin Gene from a Mosquito Host.</title>
        <authorList>
            <person name="Wang Y."/>
            <person name="White M.M."/>
            <person name="Kvist S."/>
            <person name="Moncalvo J.M."/>
        </authorList>
    </citation>
    <scope>NUCLEOTIDE SEQUENCE [LARGE SCALE GENOMIC DNA]</scope>
    <source>
        <strain evidence="1 2">ALG-7-W6</strain>
    </source>
</reference>
<dbReference type="Proteomes" id="UP000187455">
    <property type="component" value="Unassembled WGS sequence"/>
</dbReference>
<dbReference type="AlphaFoldDB" id="A0A1R0GWR5"/>
<dbReference type="EMBL" id="LSSL01002557">
    <property type="protein sequence ID" value="OLY81340.1"/>
    <property type="molecule type" value="Genomic_DNA"/>
</dbReference>
<gene>
    <name evidence="1" type="ORF">AYI68_g4557</name>
</gene>